<reference evidence="13" key="1">
    <citation type="submission" date="2025-08" db="UniProtKB">
        <authorList>
            <consortium name="RefSeq"/>
        </authorList>
    </citation>
    <scope>IDENTIFICATION</scope>
</reference>
<dbReference type="EC" id="1.1.1.31" evidence="3 9"/>
<evidence type="ECO:0000259" key="11">
    <source>
        <dbReference type="Pfam" id="PF14833"/>
    </source>
</evidence>
<feature type="domain" description="3-hydroxyisobutyrate dehydrogenase-like NAD-binding" evidence="11">
    <location>
        <begin position="184"/>
        <end position="307"/>
    </location>
</feature>
<dbReference type="FunFam" id="1.10.1040.10:FF:000006">
    <property type="entry name" value="3-hydroxyisobutyrate dehydrogenase"/>
    <property type="match status" value="1"/>
</dbReference>
<gene>
    <name evidence="13" type="primary">LOC100898683</name>
</gene>
<dbReference type="InterPro" id="IPR036291">
    <property type="entry name" value="NAD(P)-bd_dom_sf"/>
</dbReference>
<dbReference type="GO" id="GO:0005739">
    <property type="term" value="C:mitochondrion"/>
    <property type="evidence" value="ECO:0007669"/>
    <property type="project" value="TreeGrafter"/>
</dbReference>
<evidence type="ECO:0000256" key="6">
    <source>
        <dbReference type="ARBA" id="ARBA00023027"/>
    </source>
</evidence>
<evidence type="ECO:0000313" key="12">
    <source>
        <dbReference type="Proteomes" id="UP000694867"/>
    </source>
</evidence>
<dbReference type="RefSeq" id="XP_003740082.1">
    <property type="nucleotide sequence ID" value="XM_003740034.2"/>
</dbReference>
<dbReference type="PROSITE" id="PS00895">
    <property type="entry name" value="3_HYDROXYISOBUT_DH"/>
    <property type="match status" value="1"/>
</dbReference>
<dbReference type="InterPro" id="IPR029154">
    <property type="entry name" value="HIBADH-like_NADP-bd"/>
</dbReference>
<evidence type="ECO:0000256" key="9">
    <source>
        <dbReference type="RuleBase" id="RU910714"/>
    </source>
</evidence>
<dbReference type="Gene3D" id="3.40.50.720">
    <property type="entry name" value="NAD(P)-binding Rossmann-like Domain"/>
    <property type="match status" value="1"/>
</dbReference>
<dbReference type="PIRSF" id="PIRSF000103">
    <property type="entry name" value="HIBADH"/>
    <property type="match status" value="1"/>
</dbReference>
<dbReference type="Gene3D" id="1.10.1040.10">
    <property type="entry name" value="N-(1-d-carboxylethyl)-l-norvaline Dehydrogenase, domain 2"/>
    <property type="match status" value="1"/>
</dbReference>
<dbReference type="GO" id="GO:0006574">
    <property type="term" value="P:L-valine catabolic process"/>
    <property type="evidence" value="ECO:0007669"/>
    <property type="project" value="TreeGrafter"/>
</dbReference>
<evidence type="ECO:0000256" key="4">
    <source>
        <dbReference type="ARBA" id="ARBA00022456"/>
    </source>
</evidence>
<dbReference type="Proteomes" id="UP000694867">
    <property type="component" value="Unplaced"/>
</dbReference>
<dbReference type="GeneID" id="100898683"/>
<keyword evidence="6 9" id="KW-0520">NAD</keyword>
<dbReference type="InterPro" id="IPR008927">
    <property type="entry name" value="6-PGluconate_DH-like_C_sf"/>
</dbReference>
<dbReference type="InterPro" id="IPR015815">
    <property type="entry name" value="HIBADH-related"/>
</dbReference>
<keyword evidence="4 9" id="KW-0101">Branched-chain amino acid catabolism</keyword>
<dbReference type="GO" id="GO:0008442">
    <property type="term" value="F:3-hydroxyisobutyrate dehydrogenase activity"/>
    <property type="evidence" value="ECO:0007669"/>
    <property type="project" value="UniProtKB-EC"/>
</dbReference>
<comment type="pathway">
    <text evidence="1 9">Amino-acid degradation; L-valine degradation.</text>
</comment>
<evidence type="ECO:0000313" key="13">
    <source>
        <dbReference type="RefSeq" id="XP_003740082.1"/>
    </source>
</evidence>
<dbReference type="InterPro" id="IPR011548">
    <property type="entry name" value="HIBADH"/>
</dbReference>
<dbReference type="PANTHER" id="PTHR22981:SF7">
    <property type="entry name" value="3-HYDROXYISOBUTYRATE DEHYDROGENASE, MITOCHONDRIAL"/>
    <property type="match status" value="1"/>
</dbReference>
<sequence>MLASKYLTKFSLTATIRRNASTVGFIGLGNMGAGMAANLVTKGETVVVFDVVPEPVTALEKLGAIKAASPAEVGRLSDKIITMLPSNAHVEDVLTGNEGVFNGAKSGALLIDSSTVDPELSVRMGKLAMEKGINFVDAPVSGGVDAAKTGSLTFMVGGDKADMMSAEEVLLKMGKTVIHCGPIGCGGAAKICNNMMLAISMIGHSETMNLGIKLGLDPKVLNSILNSSSGKTWVSDVYSPVPNVMPERPSSKGYQGGFRSALMLKDLSLAQTAATQTQAPTPLGALAQQFYRMACAQGHSEKDFGYVFQMISAGSKQ</sequence>
<comment type="catalytic activity">
    <reaction evidence="7 9">
        <text>3-hydroxy-2-methylpropanoate + NAD(+) = 2-methyl-3-oxopropanoate + NADH + H(+)</text>
        <dbReference type="Rhea" id="RHEA:17681"/>
        <dbReference type="ChEBI" id="CHEBI:11805"/>
        <dbReference type="ChEBI" id="CHEBI:15378"/>
        <dbReference type="ChEBI" id="CHEBI:57540"/>
        <dbReference type="ChEBI" id="CHEBI:57700"/>
        <dbReference type="ChEBI" id="CHEBI:57945"/>
        <dbReference type="EC" id="1.1.1.31"/>
    </reaction>
</comment>
<dbReference type="Pfam" id="PF14833">
    <property type="entry name" value="NAD_binding_11"/>
    <property type="match status" value="1"/>
</dbReference>
<dbReference type="InterPro" id="IPR002204">
    <property type="entry name" value="3-OH-isobutyrate_DH-rel_CS"/>
</dbReference>
<dbReference type="SUPFAM" id="SSF48179">
    <property type="entry name" value="6-phosphogluconate dehydrogenase C-terminal domain-like"/>
    <property type="match status" value="1"/>
</dbReference>
<keyword evidence="5 9" id="KW-0560">Oxidoreductase</keyword>
<feature type="active site" evidence="8">
    <location>
        <position position="190"/>
    </location>
</feature>
<protein>
    <recommendedName>
        <fullName evidence="3 9">3-hydroxyisobutyrate dehydrogenase</fullName>
        <shortName evidence="9">HIBADH</shortName>
        <ecNumber evidence="3 9">1.1.1.31</ecNumber>
    </recommendedName>
</protein>
<name>A0AAJ6QPW3_9ACAR</name>
<dbReference type="NCBIfam" id="TIGR01692">
    <property type="entry name" value="HIBADH"/>
    <property type="match status" value="1"/>
</dbReference>
<evidence type="ECO:0000256" key="5">
    <source>
        <dbReference type="ARBA" id="ARBA00023002"/>
    </source>
</evidence>
<dbReference type="InterPro" id="IPR006115">
    <property type="entry name" value="6PGDH_NADP-bd"/>
</dbReference>
<evidence type="ECO:0000256" key="2">
    <source>
        <dbReference type="ARBA" id="ARBA00006013"/>
    </source>
</evidence>
<keyword evidence="12" id="KW-1185">Reference proteome</keyword>
<dbReference type="GO" id="GO:0050661">
    <property type="term" value="F:NADP binding"/>
    <property type="evidence" value="ECO:0007669"/>
    <property type="project" value="InterPro"/>
</dbReference>
<dbReference type="Pfam" id="PF03446">
    <property type="entry name" value="NAD_binding_2"/>
    <property type="match status" value="1"/>
</dbReference>
<dbReference type="KEGG" id="goe:100898683"/>
<evidence type="ECO:0000256" key="1">
    <source>
        <dbReference type="ARBA" id="ARBA00005109"/>
    </source>
</evidence>
<dbReference type="AlphaFoldDB" id="A0AAJ6QPW3"/>
<proteinExistence type="inferred from homology"/>
<dbReference type="SUPFAM" id="SSF51735">
    <property type="entry name" value="NAD(P)-binding Rossmann-fold domains"/>
    <property type="match status" value="1"/>
</dbReference>
<comment type="similarity">
    <text evidence="2">Belongs to the HIBADH-related family. 3-hydroxyisobutyrate dehydrogenase subfamily.</text>
</comment>
<evidence type="ECO:0000259" key="10">
    <source>
        <dbReference type="Pfam" id="PF03446"/>
    </source>
</evidence>
<accession>A0AAJ6QPW3</accession>
<dbReference type="GO" id="GO:0051287">
    <property type="term" value="F:NAD binding"/>
    <property type="evidence" value="ECO:0007669"/>
    <property type="project" value="InterPro"/>
</dbReference>
<organism evidence="12 13">
    <name type="scientific">Galendromus occidentalis</name>
    <name type="common">western predatory mite</name>
    <dbReference type="NCBI Taxonomy" id="34638"/>
    <lineage>
        <taxon>Eukaryota</taxon>
        <taxon>Metazoa</taxon>
        <taxon>Ecdysozoa</taxon>
        <taxon>Arthropoda</taxon>
        <taxon>Chelicerata</taxon>
        <taxon>Arachnida</taxon>
        <taxon>Acari</taxon>
        <taxon>Parasitiformes</taxon>
        <taxon>Mesostigmata</taxon>
        <taxon>Gamasina</taxon>
        <taxon>Phytoseioidea</taxon>
        <taxon>Phytoseiidae</taxon>
        <taxon>Typhlodrominae</taxon>
        <taxon>Galendromus</taxon>
    </lineage>
</organism>
<evidence type="ECO:0000256" key="3">
    <source>
        <dbReference type="ARBA" id="ARBA00012991"/>
    </source>
</evidence>
<dbReference type="InterPro" id="IPR013328">
    <property type="entry name" value="6PGD_dom2"/>
</dbReference>
<evidence type="ECO:0000256" key="8">
    <source>
        <dbReference type="PIRSR" id="PIRSR000103-1"/>
    </source>
</evidence>
<evidence type="ECO:0000256" key="7">
    <source>
        <dbReference type="ARBA" id="ARBA00049197"/>
    </source>
</evidence>
<dbReference type="PANTHER" id="PTHR22981">
    <property type="entry name" value="3-HYDROXYISOBUTYRATE DEHYDROGENASE-RELATED"/>
    <property type="match status" value="1"/>
</dbReference>
<feature type="domain" description="6-phosphogluconate dehydrogenase NADP-binding" evidence="10">
    <location>
        <begin position="22"/>
        <end position="181"/>
    </location>
</feature>